<dbReference type="EMBL" id="CP026378">
    <property type="protein sequence ID" value="AUY23974.1"/>
    <property type="molecule type" value="Genomic_DNA"/>
</dbReference>
<evidence type="ECO:0000313" key="2">
    <source>
        <dbReference type="Proteomes" id="UP000237673"/>
    </source>
</evidence>
<dbReference type="RefSeq" id="WP_052133967.1">
    <property type="nucleotide sequence ID" value="NZ_CAXOMJ010000006.1"/>
</dbReference>
<evidence type="ECO:0000313" key="1">
    <source>
        <dbReference type="EMBL" id="AUY23974.1"/>
    </source>
</evidence>
<dbReference type="GeneID" id="84632579"/>
<reference evidence="1 2" key="1">
    <citation type="submission" date="2018-01" db="EMBL/GenBank/DDBJ databases">
        <title>Complete and assembled Genome of Pantoea calida DSM22759T.</title>
        <authorList>
            <person name="Stevens M.J.A."/>
            <person name="Zurfluh K."/>
            <person name="Stephan R."/>
        </authorList>
    </citation>
    <scope>NUCLEOTIDE SEQUENCE [LARGE SCALE GENOMIC DNA]</scope>
    <source>
        <strain evidence="1 2">DSM 22759</strain>
    </source>
</reference>
<proteinExistence type="predicted"/>
<sequence>MNMFCKVDEEGFPHWNGVDFMRFWFLPNNRRFLTGENYLWAYKAAWLVYNKSRVIKIAQEEKIPAILLAGVAIAEVGVLWQTYCRKKETLKRILGQGK</sequence>
<organism evidence="1 2">
    <name type="scientific">Mixta calida</name>
    <dbReference type="NCBI Taxonomy" id="665913"/>
    <lineage>
        <taxon>Bacteria</taxon>
        <taxon>Pseudomonadati</taxon>
        <taxon>Pseudomonadota</taxon>
        <taxon>Gammaproteobacteria</taxon>
        <taxon>Enterobacterales</taxon>
        <taxon>Erwiniaceae</taxon>
        <taxon>Mixta</taxon>
    </lineage>
</organism>
<keyword evidence="2" id="KW-1185">Reference proteome</keyword>
<accession>A0ABN5H645</accession>
<dbReference type="Proteomes" id="UP000237673">
    <property type="component" value="Chromosome"/>
</dbReference>
<gene>
    <name evidence="1" type="ORF">C2E16_02965</name>
</gene>
<name>A0ABN5H645_9GAMM</name>
<protein>
    <submittedName>
        <fullName evidence="1">Uncharacterized protein</fullName>
    </submittedName>
</protein>